<dbReference type="Gene3D" id="1.10.10.10">
    <property type="entry name" value="Winged helix-like DNA-binding domain superfamily/Winged helix DNA-binding domain"/>
    <property type="match status" value="1"/>
</dbReference>
<feature type="domain" description="RNA polymerase sigma factor 70 region 4 type 2" evidence="6">
    <location>
        <begin position="122"/>
        <end position="172"/>
    </location>
</feature>
<reference evidence="8" key="1">
    <citation type="submission" date="2016-10" db="EMBL/GenBank/DDBJ databases">
        <authorList>
            <person name="Varghese N."/>
            <person name="Submissions S."/>
        </authorList>
    </citation>
    <scope>NUCLEOTIDE SEQUENCE [LARGE SCALE GENOMIC DNA]</scope>
    <source>
        <strain evidence="8">CGMCC 4.7047</strain>
    </source>
</reference>
<proteinExistence type="inferred from homology"/>
<dbReference type="GO" id="GO:0003677">
    <property type="term" value="F:DNA binding"/>
    <property type="evidence" value="ECO:0007669"/>
    <property type="project" value="UniProtKB-KW"/>
</dbReference>
<dbReference type="CDD" id="cd06171">
    <property type="entry name" value="Sigma70_r4"/>
    <property type="match status" value="1"/>
</dbReference>
<comment type="similarity">
    <text evidence="1">Belongs to the sigma-70 factor family. ECF subfamily.</text>
</comment>
<dbReference type="PANTHER" id="PTHR43133">
    <property type="entry name" value="RNA POLYMERASE ECF-TYPE SIGMA FACTO"/>
    <property type="match status" value="1"/>
</dbReference>
<keyword evidence="8" id="KW-1185">Reference proteome</keyword>
<dbReference type="Proteomes" id="UP000198873">
    <property type="component" value="Unassembled WGS sequence"/>
</dbReference>
<evidence type="ECO:0000256" key="1">
    <source>
        <dbReference type="ARBA" id="ARBA00010641"/>
    </source>
</evidence>
<evidence type="ECO:0000259" key="6">
    <source>
        <dbReference type="Pfam" id="PF08281"/>
    </source>
</evidence>
<evidence type="ECO:0000256" key="4">
    <source>
        <dbReference type="ARBA" id="ARBA00023125"/>
    </source>
</evidence>
<dbReference type="RefSeq" id="WP_254791738.1">
    <property type="nucleotide sequence ID" value="NZ_FPAB01000016.1"/>
</dbReference>
<evidence type="ECO:0000256" key="5">
    <source>
        <dbReference type="ARBA" id="ARBA00023163"/>
    </source>
</evidence>
<dbReference type="SUPFAM" id="SSF88659">
    <property type="entry name" value="Sigma3 and sigma4 domains of RNA polymerase sigma factors"/>
    <property type="match status" value="1"/>
</dbReference>
<dbReference type="InterPro" id="IPR036388">
    <property type="entry name" value="WH-like_DNA-bd_sf"/>
</dbReference>
<keyword evidence="3" id="KW-0731">Sigma factor</keyword>
<name>A0A1I6WAS7_9ACTN</name>
<dbReference type="EMBL" id="FPAB01000016">
    <property type="protein sequence ID" value="SFT23103.1"/>
    <property type="molecule type" value="Genomic_DNA"/>
</dbReference>
<evidence type="ECO:0000256" key="3">
    <source>
        <dbReference type="ARBA" id="ARBA00023082"/>
    </source>
</evidence>
<sequence length="188" mass="20997">MTSDHIADLPLVDLPAAFVAFHEQHYPGYCEYAKLHLGNETEAMDLVDDLFTHLAENWASLMATAAPAAEVWALLKIIVVAQLDARGSRSAMPETAAFRRVAREVLDRTRGEFELMESSIGLYTAIAALPDRHFDVVVLRYVLGYPTPRAATIMGIEETTVRTYVHQARRKLARDIGLDDRHHLTDPA</sequence>
<evidence type="ECO:0000313" key="8">
    <source>
        <dbReference type="Proteomes" id="UP000198873"/>
    </source>
</evidence>
<protein>
    <submittedName>
        <fullName evidence="7">RNA polymerase sigma-70 factor, ECF subfamily</fullName>
    </submittedName>
</protein>
<keyword evidence="5" id="KW-0804">Transcription</keyword>
<dbReference type="InterPro" id="IPR039425">
    <property type="entry name" value="RNA_pol_sigma-70-like"/>
</dbReference>
<keyword evidence="4" id="KW-0238">DNA-binding</keyword>
<dbReference type="AlphaFoldDB" id="A0A1I6WAS7"/>
<keyword evidence="2" id="KW-0805">Transcription regulation</keyword>
<evidence type="ECO:0000256" key="2">
    <source>
        <dbReference type="ARBA" id="ARBA00023015"/>
    </source>
</evidence>
<dbReference type="InterPro" id="IPR013249">
    <property type="entry name" value="RNA_pol_sigma70_r4_t2"/>
</dbReference>
<dbReference type="GO" id="GO:0006352">
    <property type="term" value="P:DNA-templated transcription initiation"/>
    <property type="evidence" value="ECO:0007669"/>
    <property type="project" value="InterPro"/>
</dbReference>
<dbReference type="STRING" id="1176198.SAMN05444716_11634"/>
<gene>
    <name evidence="7" type="ORF">SAMN05444716_11634</name>
</gene>
<dbReference type="PANTHER" id="PTHR43133:SF8">
    <property type="entry name" value="RNA POLYMERASE SIGMA FACTOR HI_1459-RELATED"/>
    <property type="match status" value="1"/>
</dbReference>
<organism evidence="7 8">
    <name type="scientific">Streptomyces harbinensis</name>
    <dbReference type="NCBI Taxonomy" id="1176198"/>
    <lineage>
        <taxon>Bacteria</taxon>
        <taxon>Bacillati</taxon>
        <taxon>Actinomycetota</taxon>
        <taxon>Actinomycetes</taxon>
        <taxon>Kitasatosporales</taxon>
        <taxon>Streptomycetaceae</taxon>
        <taxon>Streptomyces</taxon>
    </lineage>
</organism>
<dbReference type="InterPro" id="IPR013324">
    <property type="entry name" value="RNA_pol_sigma_r3/r4-like"/>
</dbReference>
<dbReference type="GO" id="GO:0016987">
    <property type="term" value="F:sigma factor activity"/>
    <property type="evidence" value="ECO:0007669"/>
    <property type="project" value="UniProtKB-KW"/>
</dbReference>
<accession>A0A1I6WAS7</accession>
<evidence type="ECO:0000313" key="7">
    <source>
        <dbReference type="EMBL" id="SFT23103.1"/>
    </source>
</evidence>
<dbReference type="Pfam" id="PF08281">
    <property type="entry name" value="Sigma70_r4_2"/>
    <property type="match status" value="1"/>
</dbReference>